<evidence type="ECO:0000313" key="2">
    <source>
        <dbReference type="Proteomes" id="UP000694402"/>
    </source>
</evidence>
<accession>A0AAZ3Q4Z5</accession>
<keyword evidence="2" id="KW-1185">Reference proteome</keyword>
<dbReference type="Proteomes" id="UP000694402">
    <property type="component" value="Unassembled WGS sequence"/>
</dbReference>
<dbReference type="Ensembl" id="ENSOTST00005196281.1">
    <property type="protein sequence ID" value="ENSOTSP00005123568.1"/>
    <property type="gene ID" value="ENSOTSG00005035203.2"/>
</dbReference>
<proteinExistence type="predicted"/>
<reference evidence="1" key="2">
    <citation type="submission" date="2025-08" db="UniProtKB">
        <authorList>
            <consortium name="Ensembl"/>
        </authorList>
    </citation>
    <scope>IDENTIFICATION</scope>
</reference>
<dbReference type="AlphaFoldDB" id="A0AAZ3Q4Z5"/>
<organism evidence="1 2">
    <name type="scientific">Oncorhynchus tshawytscha</name>
    <name type="common">Chinook salmon</name>
    <name type="synonym">Salmo tshawytscha</name>
    <dbReference type="NCBI Taxonomy" id="74940"/>
    <lineage>
        <taxon>Eukaryota</taxon>
        <taxon>Metazoa</taxon>
        <taxon>Chordata</taxon>
        <taxon>Craniata</taxon>
        <taxon>Vertebrata</taxon>
        <taxon>Euteleostomi</taxon>
        <taxon>Actinopterygii</taxon>
        <taxon>Neopterygii</taxon>
        <taxon>Teleostei</taxon>
        <taxon>Protacanthopterygii</taxon>
        <taxon>Salmoniformes</taxon>
        <taxon>Salmonidae</taxon>
        <taxon>Salmoninae</taxon>
        <taxon>Oncorhynchus</taxon>
    </lineage>
</organism>
<sequence>MTLTICVYFRVYLAGSVGLLLILTADARSSFCTETKECLLCDLVCKNDDYEGTKNTRKKYTFLLPSYQASPYPATKLPPTQLPSFLLPSYQASPYPATNLSLKYFDSDFLECQMGAVCTFGTIPLLPLCKTSSFERSLSILNNTKTFSTRDAQYIGKHIGIGRN</sequence>
<protein>
    <submittedName>
        <fullName evidence="1">Uncharacterized protein</fullName>
    </submittedName>
</protein>
<name>A0AAZ3Q4Z5_ONCTS</name>
<reference evidence="1" key="3">
    <citation type="submission" date="2025-09" db="UniProtKB">
        <authorList>
            <consortium name="Ensembl"/>
        </authorList>
    </citation>
    <scope>IDENTIFICATION</scope>
</reference>
<evidence type="ECO:0000313" key="1">
    <source>
        <dbReference type="Ensembl" id="ENSOTSP00005123568.1"/>
    </source>
</evidence>
<reference evidence="2" key="1">
    <citation type="journal article" date="2018" name="PLoS ONE">
        <title>Chinook salmon (Oncorhynchus tshawytscha) genome and transcriptome.</title>
        <authorList>
            <person name="Christensen K.A."/>
            <person name="Leong J.S."/>
            <person name="Sakhrani D."/>
            <person name="Biagi C.A."/>
            <person name="Minkley D.R."/>
            <person name="Withler R.E."/>
            <person name="Rondeau E.B."/>
            <person name="Koop B.F."/>
            <person name="Devlin R.H."/>
        </authorList>
    </citation>
    <scope>NUCLEOTIDE SEQUENCE [LARGE SCALE GENOMIC DNA]</scope>
</reference>